<reference evidence="7 8" key="1">
    <citation type="submission" date="2015-11" db="EMBL/GenBank/DDBJ databases">
        <authorList>
            <person name="Zhang Y."/>
            <person name="Guo Z."/>
        </authorList>
    </citation>
    <scope>NUCLEOTIDE SEQUENCE [LARGE SCALE GENOMIC DNA]</scope>
    <source>
        <strain evidence="7 8">KCTC 12086</strain>
    </source>
</reference>
<dbReference type="InterPro" id="IPR043128">
    <property type="entry name" value="Rev_trsase/Diguanyl_cyclase"/>
</dbReference>
<keyword evidence="4" id="KW-1133">Transmembrane helix</keyword>
<dbReference type="KEGG" id="pphe:PP2015_3591"/>
<dbReference type="EMBL" id="CP013188">
    <property type="protein sequence ID" value="ALO44065.1"/>
    <property type="molecule type" value="Genomic_DNA"/>
</dbReference>
<dbReference type="Gene3D" id="6.10.340.10">
    <property type="match status" value="1"/>
</dbReference>
<keyword evidence="4" id="KW-0472">Membrane</keyword>
<dbReference type="PATRIC" id="fig|161398.10.peg.3663"/>
<dbReference type="NCBIfam" id="TIGR00254">
    <property type="entry name" value="GGDEF"/>
    <property type="match status" value="1"/>
</dbReference>
<dbReference type="CDD" id="cd01949">
    <property type="entry name" value="GGDEF"/>
    <property type="match status" value="1"/>
</dbReference>
<keyword evidence="4" id="KW-0812">Transmembrane</keyword>
<feature type="domain" description="GGDEF" evidence="6">
    <location>
        <begin position="399"/>
        <end position="536"/>
    </location>
</feature>
<dbReference type="OrthoDB" id="9812260at2"/>
<evidence type="ECO:0000256" key="2">
    <source>
        <dbReference type="ARBA" id="ARBA00012528"/>
    </source>
</evidence>
<evidence type="ECO:0000256" key="3">
    <source>
        <dbReference type="ARBA" id="ARBA00034247"/>
    </source>
</evidence>
<evidence type="ECO:0000256" key="1">
    <source>
        <dbReference type="ARBA" id="ARBA00001946"/>
    </source>
</evidence>
<evidence type="ECO:0000256" key="4">
    <source>
        <dbReference type="SAM" id="Phobius"/>
    </source>
</evidence>
<gene>
    <name evidence="7" type="ORF">PP2015_3591</name>
</gene>
<dbReference type="PANTHER" id="PTHR45138:SF9">
    <property type="entry name" value="DIGUANYLATE CYCLASE DGCM-RELATED"/>
    <property type="match status" value="1"/>
</dbReference>
<dbReference type="PROSITE" id="PS50885">
    <property type="entry name" value="HAMP"/>
    <property type="match status" value="1"/>
</dbReference>
<dbReference type="SUPFAM" id="SSF55073">
    <property type="entry name" value="Nucleotide cyclase"/>
    <property type="match status" value="1"/>
</dbReference>
<protein>
    <recommendedName>
        <fullName evidence="2">diguanylate cyclase</fullName>
        <ecNumber evidence="2">2.7.7.65</ecNumber>
    </recommendedName>
</protein>
<keyword evidence="8" id="KW-1185">Reference proteome</keyword>
<dbReference type="GO" id="GO:1902201">
    <property type="term" value="P:negative regulation of bacterial-type flagellum-dependent cell motility"/>
    <property type="evidence" value="ECO:0007669"/>
    <property type="project" value="TreeGrafter"/>
</dbReference>
<dbReference type="InterPro" id="IPR007892">
    <property type="entry name" value="CHASE4"/>
</dbReference>
<dbReference type="GO" id="GO:0005886">
    <property type="term" value="C:plasma membrane"/>
    <property type="evidence" value="ECO:0007669"/>
    <property type="project" value="TreeGrafter"/>
</dbReference>
<dbReference type="PROSITE" id="PS50887">
    <property type="entry name" value="GGDEF"/>
    <property type="match status" value="1"/>
</dbReference>
<evidence type="ECO:0000259" key="6">
    <source>
        <dbReference type="PROSITE" id="PS50887"/>
    </source>
</evidence>
<dbReference type="Proteomes" id="UP000061457">
    <property type="component" value="Chromosome II"/>
</dbReference>
<dbReference type="GO" id="GO:0043709">
    <property type="term" value="P:cell adhesion involved in single-species biofilm formation"/>
    <property type="evidence" value="ECO:0007669"/>
    <property type="project" value="TreeGrafter"/>
</dbReference>
<dbReference type="PANTHER" id="PTHR45138">
    <property type="entry name" value="REGULATORY COMPONENTS OF SENSORY TRANSDUCTION SYSTEM"/>
    <property type="match status" value="1"/>
</dbReference>
<dbReference type="EC" id="2.7.7.65" evidence="2"/>
<evidence type="ECO:0000313" key="8">
    <source>
        <dbReference type="Proteomes" id="UP000061457"/>
    </source>
</evidence>
<feature type="transmembrane region" description="Helical" evidence="4">
    <location>
        <begin position="279"/>
        <end position="301"/>
    </location>
</feature>
<dbReference type="InterPro" id="IPR050469">
    <property type="entry name" value="Diguanylate_Cyclase"/>
</dbReference>
<name>A0A0S2K710_9GAMM</name>
<evidence type="ECO:0000259" key="5">
    <source>
        <dbReference type="PROSITE" id="PS50885"/>
    </source>
</evidence>
<dbReference type="InterPro" id="IPR003660">
    <property type="entry name" value="HAMP_dom"/>
</dbReference>
<dbReference type="Pfam" id="PF00990">
    <property type="entry name" value="GGDEF"/>
    <property type="match status" value="1"/>
</dbReference>
<dbReference type="STRING" id="161398.PP2015_3591"/>
<dbReference type="Pfam" id="PF05228">
    <property type="entry name" value="CHASE4"/>
    <property type="match status" value="1"/>
</dbReference>
<dbReference type="CDD" id="cd06225">
    <property type="entry name" value="HAMP"/>
    <property type="match status" value="1"/>
</dbReference>
<evidence type="ECO:0000313" key="7">
    <source>
        <dbReference type="EMBL" id="ALO44065.1"/>
    </source>
</evidence>
<dbReference type="AlphaFoldDB" id="A0A0S2K710"/>
<dbReference type="InterPro" id="IPR000160">
    <property type="entry name" value="GGDEF_dom"/>
</dbReference>
<proteinExistence type="predicted"/>
<sequence length="543" mass="62415">MRNLIAKSLHLKLFLLFALLLAGFSSVHLLIRYYWTLPQLVTLEVENDKKDIKKLGSAFARIQSEMQRLAYDNAVWDEMTRAMEREDTTFLSKNYHIKESLQSLDLNGMHFYDYTGKAISHFALENNGEVISDSLFQIASEQQKAQFLIVQSDEPVQQQQLQFKSGVISFNEELILFVSSTIVPSVGTGKVYGSMLVWTYLDDKISRQLTEMMQRHIQLHTYSNLSKEKLIIPFEKYKSYPEIRTQDELIYVSFNDVFGQAQLVMAYKKPKRMFTNQLIEYSMGIALISSVFILAFIYYLIDKVVINPLTSLRRTVYRVIKEGDFSQETNIKRQDEIGHLAHLIDGLFSTVDTQKTILVEANQKLQKLSDTDELTNIANRRALMQFLKLIERERESALFPVSLMMLDIDHFKGFNDHYGHQAGDNVISKVAEALNGKTRSNMDLVARYGGEEFTILLTQVSEEEALLVANKLKQAIWDLKIPHEKSPTEKYITASVGLTSCLQADDFEIEQMFRIADSALYEAKDSGRNAVLSKMYRKHSSEN</sequence>
<feature type="domain" description="HAMP" evidence="5">
    <location>
        <begin position="303"/>
        <end position="356"/>
    </location>
</feature>
<dbReference type="FunFam" id="3.30.70.270:FF:000001">
    <property type="entry name" value="Diguanylate cyclase domain protein"/>
    <property type="match status" value="1"/>
</dbReference>
<dbReference type="InterPro" id="IPR029787">
    <property type="entry name" value="Nucleotide_cyclase"/>
</dbReference>
<accession>A0A0S2K710</accession>
<comment type="cofactor">
    <cofactor evidence="1">
        <name>Mg(2+)</name>
        <dbReference type="ChEBI" id="CHEBI:18420"/>
    </cofactor>
</comment>
<organism evidence="7 8">
    <name type="scientific">Pseudoalteromonas phenolica</name>
    <dbReference type="NCBI Taxonomy" id="161398"/>
    <lineage>
        <taxon>Bacteria</taxon>
        <taxon>Pseudomonadati</taxon>
        <taxon>Pseudomonadota</taxon>
        <taxon>Gammaproteobacteria</taxon>
        <taxon>Alteromonadales</taxon>
        <taxon>Pseudoalteromonadaceae</taxon>
        <taxon>Pseudoalteromonas</taxon>
    </lineage>
</organism>
<dbReference type="GO" id="GO:0052621">
    <property type="term" value="F:diguanylate cyclase activity"/>
    <property type="evidence" value="ECO:0007669"/>
    <property type="project" value="UniProtKB-EC"/>
</dbReference>
<dbReference type="GO" id="GO:0007165">
    <property type="term" value="P:signal transduction"/>
    <property type="evidence" value="ECO:0007669"/>
    <property type="project" value="InterPro"/>
</dbReference>
<comment type="catalytic activity">
    <reaction evidence="3">
        <text>2 GTP = 3',3'-c-di-GMP + 2 diphosphate</text>
        <dbReference type="Rhea" id="RHEA:24898"/>
        <dbReference type="ChEBI" id="CHEBI:33019"/>
        <dbReference type="ChEBI" id="CHEBI:37565"/>
        <dbReference type="ChEBI" id="CHEBI:58805"/>
        <dbReference type="EC" id="2.7.7.65"/>
    </reaction>
</comment>
<dbReference type="SMART" id="SM00267">
    <property type="entry name" value="GGDEF"/>
    <property type="match status" value="1"/>
</dbReference>
<dbReference type="Gene3D" id="3.30.70.270">
    <property type="match status" value="1"/>
</dbReference>